<dbReference type="RefSeq" id="WP_229334371.1">
    <property type="nucleotide sequence ID" value="NZ_JAINUL010000001.1"/>
</dbReference>
<protein>
    <submittedName>
        <fullName evidence="1">Uncharacterized protein</fullName>
    </submittedName>
</protein>
<organism evidence="1 2">
    <name type="scientific">Streptomyces flavotricini</name>
    <dbReference type="NCBI Taxonomy" id="66888"/>
    <lineage>
        <taxon>Bacteria</taxon>
        <taxon>Bacillati</taxon>
        <taxon>Actinomycetota</taxon>
        <taxon>Actinomycetes</taxon>
        <taxon>Kitasatosporales</taxon>
        <taxon>Streptomycetaceae</taxon>
        <taxon>Streptomyces</taxon>
    </lineage>
</organism>
<accession>A0ABS8DY04</accession>
<proteinExistence type="predicted"/>
<name>A0ABS8DY04_9ACTN</name>
<gene>
    <name evidence="1" type="ORF">K7B10_02835</name>
</gene>
<dbReference type="EMBL" id="JAINUL010000001">
    <property type="protein sequence ID" value="MCC0093741.1"/>
    <property type="molecule type" value="Genomic_DNA"/>
</dbReference>
<sequence>MPVADGPVTLRRTARGVSGGGTLSYAWLRELGHLPADAPTTSRFLERVTGQLTCAQLVDRHPLASGPIRALIVDYLAERGAVEETVVERADRVMIFIAVRAFYLDTARWAGEEPGRWGPRVAPCPIKVAGTADRKRLTRTGTD</sequence>
<evidence type="ECO:0000313" key="1">
    <source>
        <dbReference type="EMBL" id="MCC0093741.1"/>
    </source>
</evidence>
<comment type="caution">
    <text evidence="1">The sequence shown here is derived from an EMBL/GenBank/DDBJ whole genome shotgun (WGS) entry which is preliminary data.</text>
</comment>
<dbReference type="Proteomes" id="UP001520654">
    <property type="component" value="Unassembled WGS sequence"/>
</dbReference>
<evidence type="ECO:0000313" key="2">
    <source>
        <dbReference type="Proteomes" id="UP001520654"/>
    </source>
</evidence>
<keyword evidence="2" id="KW-1185">Reference proteome</keyword>
<reference evidence="1 2" key="1">
    <citation type="submission" date="2021-08" db="EMBL/GenBank/DDBJ databases">
        <title>Genomic Architecture of Streptomyces flavotricini NGL1 and Streptomyces erythrochromogenes HMS4 With Differential Plant Beneficial attributes and laccase production capabilities.</title>
        <authorList>
            <person name="Salwan R."/>
            <person name="Kaur R."/>
            <person name="Sharma V."/>
        </authorList>
    </citation>
    <scope>NUCLEOTIDE SEQUENCE [LARGE SCALE GENOMIC DNA]</scope>
    <source>
        <strain evidence="1 2">NGL1</strain>
    </source>
</reference>